<reference evidence="2" key="1">
    <citation type="journal article" date="2016" name="Proc. Natl. Acad. Sci. U.S.A.">
        <title>Chromosome-level assembly of Arabidopsis thaliana Ler reveals the extent of translocation and inversion polymorphisms.</title>
        <authorList>
            <person name="Zapata L."/>
            <person name="Ding J."/>
            <person name="Willing E.M."/>
            <person name="Hartwig B."/>
            <person name="Bezdan D."/>
            <person name="Jiao W.B."/>
            <person name="Patel V."/>
            <person name="Velikkakam James G."/>
            <person name="Koornneef M."/>
            <person name="Ossowski S."/>
            <person name="Schneeberger K."/>
        </authorList>
    </citation>
    <scope>NUCLEOTIDE SEQUENCE [LARGE SCALE GENOMIC DNA]</scope>
    <source>
        <strain evidence="2">cv. Landsberg erecta</strain>
    </source>
</reference>
<organism evidence="1 2">
    <name type="scientific">Arabidopsis thaliana</name>
    <name type="common">Mouse-ear cress</name>
    <dbReference type="NCBI Taxonomy" id="3702"/>
    <lineage>
        <taxon>Eukaryota</taxon>
        <taxon>Viridiplantae</taxon>
        <taxon>Streptophyta</taxon>
        <taxon>Embryophyta</taxon>
        <taxon>Tracheophyta</taxon>
        <taxon>Spermatophyta</taxon>
        <taxon>Magnoliopsida</taxon>
        <taxon>eudicotyledons</taxon>
        <taxon>Gunneridae</taxon>
        <taxon>Pentapetalae</taxon>
        <taxon>rosids</taxon>
        <taxon>malvids</taxon>
        <taxon>Brassicales</taxon>
        <taxon>Brassicaceae</taxon>
        <taxon>Camelineae</taxon>
        <taxon>Arabidopsis</taxon>
    </lineage>
</organism>
<gene>
    <name evidence="1" type="ordered locus">AXX17_At5g16260</name>
</gene>
<protein>
    <submittedName>
        <fullName evidence="1">Uncharacterized protein</fullName>
    </submittedName>
</protein>
<name>A0A178U924_ARATH</name>
<dbReference type="AlphaFoldDB" id="A0A178U924"/>
<comment type="caution">
    <text evidence="1">The sequence shown here is derived from an EMBL/GenBank/DDBJ whole genome shotgun (WGS) entry which is preliminary data.</text>
</comment>
<proteinExistence type="predicted"/>
<sequence>MVDYDYNNEKKTCFQHIWIACSRFLYLELRLSKILWINQVSSFSDLTISHCLVIWKI</sequence>
<accession>A0A178U924</accession>
<evidence type="ECO:0000313" key="1">
    <source>
        <dbReference type="EMBL" id="OAO90125.1"/>
    </source>
</evidence>
<dbReference type="Proteomes" id="UP000078284">
    <property type="component" value="Chromosome 5"/>
</dbReference>
<evidence type="ECO:0000313" key="2">
    <source>
        <dbReference type="Proteomes" id="UP000078284"/>
    </source>
</evidence>
<dbReference type="EMBL" id="LUHQ01000005">
    <property type="protein sequence ID" value="OAO90125.1"/>
    <property type="molecule type" value="Genomic_DNA"/>
</dbReference>